<name>A0A7I9YHC2_MYCBU</name>
<feature type="region of interest" description="Disordered" evidence="1">
    <location>
        <begin position="30"/>
        <end position="54"/>
    </location>
</feature>
<protein>
    <submittedName>
        <fullName evidence="3">Membrane protein</fullName>
    </submittedName>
</protein>
<feature type="transmembrane region" description="Helical" evidence="2">
    <location>
        <begin position="86"/>
        <end position="108"/>
    </location>
</feature>
<organism evidence="3 4">
    <name type="scientific">Mycobacterium bourgelatii</name>
    <dbReference type="NCBI Taxonomy" id="1273442"/>
    <lineage>
        <taxon>Bacteria</taxon>
        <taxon>Bacillati</taxon>
        <taxon>Actinomycetota</taxon>
        <taxon>Actinomycetes</taxon>
        <taxon>Mycobacteriales</taxon>
        <taxon>Mycobacteriaceae</taxon>
        <taxon>Mycobacterium</taxon>
    </lineage>
</organism>
<dbReference type="InterPro" id="IPR021417">
    <property type="entry name" value="DUF3060"/>
</dbReference>
<feature type="compositionally biased region" description="Low complexity" evidence="1">
    <location>
        <begin position="143"/>
        <end position="168"/>
    </location>
</feature>
<evidence type="ECO:0000313" key="3">
    <source>
        <dbReference type="EMBL" id="GFG88068.1"/>
    </source>
</evidence>
<keyword evidence="4" id="KW-1185">Reference proteome</keyword>
<dbReference type="AlphaFoldDB" id="A0A7I9YHC2"/>
<keyword evidence="2" id="KW-1133">Transmembrane helix</keyword>
<keyword evidence="2" id="KW-0472">Membrane</keyword>
<feature type="compositionally biased region" description="Pro residues" evidence="1">
    <location>
        <begin position="132"/>
        <end position="142"/>
    </location>
</feature>
<evidence type="ECO:0000256" key="2">
    <source>
        <dbReference type="SAM" id="Phobius"/>
    </source>
</evidence>
<evidence type="ECO:0000313" key="4">
    <source>
        <dbReference type="Proteomes" id="UP000465360"/>
    </source>
</evidence>
<dbReference type="Proteomes" id="UP000465360">
    <property type="component" value="Unassembled WGS sequence"/>
</dbReference>
<dbReference type="Pfam" id="PF11259">
    <property type="entry name" value="DUF3060"/>
    <property type="match status" value="1"/>
</dbReference>
<feature type="region of interest" description="Disordered" evidence="1">
    <location>
        <begin position="123"/>
        <end position="172"/>
    </location>
</feature>
<gene>
    <name evidence="3" type="ORF">MBOU_01100</name>
</gene>
<feature type="compositionally biased region" description="Pro residues" evidence="1">
    <location>
        <begin position="39"/>
        <end position="53"/>
    </location>
</feature>
<dbReference type="RefSeq" id="WP_163706631.1">
    <property type="nucleotide sequence ID" value="NZ_BLKZ01000001.1"/>
</dbReference>
<sequence length="252" mass="25715">MNPEDDPEARIRQLEQPLADVARASEIGINDDGGQAYQYPPPPPGPVPPPMTPSAPSYGSYGSYGSGYSSPFPGATARSVSGMRAFWLLATLFVLIALGVAGAIAFFVSNQLHRNDFSVPTISETFGTAAPPSEPTSAPSPPDAKTATPTPGPTTAGPTTAAPPQGAPLSISGIDENRTIACNDNVVTVSGISNTVVLTGHCASVTVSGMENTVTVDSADKLDASGFNNKIIYHTGSPTISKSGDGNEIAQG</sequence>
<dbReference type="EMBL" id="BLKZ01000001">
    <property type="protein sequence ID" value="GFG88068.1"/>
    <property type="molecule type" value="Genomic_DNA"/>
</dbReference>
<keyword evidence="2" id="KW-0812">Transmembrane</keyword>
<comment type="caution">
    <text evidence="3">The sequence shown here is derived from an EMBL/GenBank/DDBJ whole genome shotgun (WGS) entry which is preliminary data.</text>
</comment>
<evidence type="ECO:0000256" key="1">
    <source>
        <dbReference type="SAM" id="MobiDB-lite"/>
    </source>
</evidence>
<reference evidence="3 4" key="1">
    <citation type="journal article" date="2019" name="Emerg. Microbes Infect.">
        <title>Comprehensive subspecies identification of 175 nontuberculous mycobacteria species based on 7547 genomic profiles.</title>
        <authorList>
            <person name="Matsumoto Y."/>
            <person name="Kinjo T."/>
            <person name="Motooka D."/>
            <person name="Nabeya D."/>
            <person name="Jung N."/>
            <person name="Uechi K."/>
            <person name="Horii T."/>
            <person name="Iida T."/>
            <person name="Fujita J."/>
            <person name="Nakamura S."/>
        </authorList>
    </citation>
    <scope>NUCLEOTIDE SEQUENCE [LARGE SCALE GENOMIC DNA]</scope>
    <source>
        <strain evidence="3 4">JCM 30725</strain>
    </source>
</reference>
<proteinExistence type="predicted"/>
<accession>A0A7I9YHC2</accession>